<reference evidence="2 3" key="1">
    <citation type="submission" date="2017-05" db="EMBL/GenBank/DDBJ databases">
        <authorList>
            <person name="Song R."/>
            <person name="Chenine A.L."/>
            <person name="Ruprecht R.M."/>
        </authorList>
    </citation>
    <scope>NUCLEOTIDE SEQUENCE [LARGE SCALE GENOMIC DNA]</scope>
    <source>
        <strain evidence="2 3">CECT 8898</strain>
    </source>
</reference>
<dbReference type="EMBL" id="FXYF01000001">
    <property type="protein sequence ID" value="SMX33478.1"/>
    <property type="molecule type" value="Genomic_DNA"/>
</dbReference>
<proteinExistence type="predicted"/>
<evidence type="ECO:0000256" key="1">
    <source>
        <dbReference type="SAM" id="Phobius"/>
    </source>
</evidence>
<keyword evidence="1" id="KW-1133">Transmembrane helix</keyword>
<evidence type="ECO:0008006" key="4">
    <source>
        <dbReference type="Google" id="ProtNLM"/>
    </source>
</evidence>
<dbReference type="InterPro" id="IPR021484">
    <property type="entry name" value="DUF3137"/>
</dbReference>
<feature type="transmembrane region" description="Helical" evidence="1">
    <location>
        <begin position="40"/>
        <end position="58"/>
    </location>
</feature>
<keyword evidence="1" id="KW-0812">Transmembrane</keyword>
<dbReference type="OrthoDB" id="7746008at2"/>
<gene>
    <name evidence="2" type="ORF">MAA8898_00473</name>
</gene>
<evidence type="ECO:0000313" key="2">
    <source>
        <dbReference type="EMBL" id="SMX33478.1"/>
    </source>
</evidence>
<feature type="transmembrane region" description="Helical" evidence="1">
    <location>
        <begin position="64"/>
        <end position="83"/>
    </location>
</feature>
<keyword evidence="1" id="KW-0472">Membrane</keyword>
<name>A0A238JS29_9RHOB</name>
<evidence type="ECO:0000313" key="3">
    <source>
        <dbReference type="Proteomes" id="UP000207598"/>
    </source>
</evidence>
<accession>A0A238JS29</accession>
<dbReference type="RefSeq" id="WP_094019340.1">
    <property type="nucleotide sequence ID" value="NZ_FXYF01000001.1"/>
</dbReference>
<keyword evidence="3" id="KW-1185">Reference proteome</keyword>
<dbReference type="Proteomes" id="UP000207598">
    <property type="component" value="Unassembled WGS sequence"/>
</dbReference>
<sequence>MQFTEQSPIETGFAEIFAREIAPRLDELEAQRQALSRKGWLWFAVVVAVFVGIAAVAWPALGGFGAVFFLIFGAIAGLIARGLQGNKWTGAVAETVMPHVCAFLGETRYDRSAATRFPLDRVESIGLIGSHDSARLEDQVVGRWQGVDYTLVEARLTRSSNSKDKKTSDTVFSGLLFRIGLPHPAPTRIVILRNYGRTLNAVAGFLSRGKGRGLPRVDTGHAGFEKDFELHAADPDAALDYLPAAFLDNLVAIGETESDKGTKGMRAAFDGEDFWLALDRTKPFMEMASLGKPVSNITEDLHRVFDDMALIRRIIEWLRA</sequence>
<dbReference type="Pfam" id="PF11335">
    <property type="entry name" value="DUF3137"/>
    <property type="match status" value="1"/>
</dbReference>
<protein>
    <recommendedName>
        <fullName evidence="4">DUF3137 domain-containing protein</fullName>
    </recommendedName>
</protein>
<organism evidence="2 3">
    <name type="scientific">Maliponia aquimaris</name>
    <dbReference type="NCBI Taxonomy" id="1673631"/>
    <lineage>
        <taxon>Bacteria</taxon>
        <taxon>Pseudomonadati</taxon>
        <taxon>Pseudomonadota</taxon>
        <taxon>Alphaproteobacteria</taxon>
        <taxon>Rhodobacterales</taxon>
        <taxon>Paracoccaceae</taxon>
        <taxon>Maliponia</taxon>
    </lineage>
</organism>
<dbReference type="AlphaFoldDB" id="A0A238JS29"/>